<protein>
    <submittedName>
        <fullName evidence="1">3-hydroxyisobutyryl-CoA hydrolase-like protein 5</fullName>
    </submittedName>
</protein>
<name>A0ACC0H654_9ERIC</name>
<comment type="caution">
    <text evidence="1">The sequence shown here is derived from an EMBL/GenBank/DDBJ whole genome shotgun (WGS) entry which is preliminary data.</text>
</comment>
<reference evidence="1 2" key="1">
    <citation type="journal article" date="2022" name="Plant J.">
        <title>Chromosome-level genome of Camellia lanceoleosa provides a valuable resource for understanding genome evolution and self-incompatibility.</title>
        <authorList>
            <person name="Gong W."/>
            <person name="Xiao S."/>
            <person name="Wang L."/>
            <person name="Liao Z."/>
            <person name="Chang Y."/>
            <person name="Mo W."/>
            <person name="Hu G."/>
            <person name="Li W."/>
            <person name="Zhao G."/>
            <person name="Zhu H."/>
            <person name="Hu X."/>
            <person name="Ji K."/>
            <person name="Xiang X."/>
            <person name="Song Q."/>
            <person name="Yuan D."/>
            <person name="Jin S."/>
            <person name="Zhang L."/>
        </authorList>
    </citation>
    <scope>NUCLEOTIDE SEQUENCE [LARGE SCALE GENOMIC DNA]</scope>
    <source>
        <strain evidence="1">SQ_2022a</strain>
    </source>
</reference>
<organism evidence="1 2">
    <name type="scientific">Camellia lanceoleosa</name>
    <dbReference type="NCBI Taxonomy" id="1840588"/>
    <lineage>
        <taxon>Eukaryota</taxon>
        <taxon>Viridiplantae</taxon>
        <taxon>Streptophyta</taxon>
        <taxon>Embryophyta</taxon>
        <taxon>Tracheophyta</taxon>
        <taxon>Spermatophyta</taxon>
        <taxon>Magnoliopsida</taxon>
        <taxon>eudicotyledons</taxon>
        <taxon>Gunneridae</taxon>
        <taxon>Pentapetalae</taxon>
        <taxon>asterids</taxon>
        <taxon>Ericales</taxon>
        <taxon>Theaceae</taxon>
        <taxon>Camellia</taxon>
    </lineage>
</organism>
<sequence>MYWLCYHIHTYKKTHVALVHGISMGGGASLTVPMKFSVVTEKAVFSTQKQVLGFILTVVSHTCFLIFMGIWGRGKSEIEC</sequence>
<evidence type="ECO:0000313" key="1">
    <source>
        <dbReference type="EMBL" id="KAI8008348.1"/>
    </source>
</evidence>
<dbReference type="EMBL" id="CM045764">
    <property type="protein sequence ID" value="KAI8008348.1"/>
    <property type="molecule type" value="Genomic_DNA"/>
</dbReference>
<dbReference type="Proteomes" id="UP001060215">
    <property type="component" value="Chromosome 7"/>
</dbReference>
<evidence type="ECO:0000313" key="2">
    <source>
        <dbReference type="Proteomes" id="UP001060215"/>
    </source>
</evidence>
<keyword evidence="2" id="KW-1185">Reference proteome</keyword>
<gene>
    <name evidence="1" type="ORF">LOK49_LG07G01948</name>
</gene>
<proteinExistence type="predicted"/>
<accession>A0ACC0H654</accession>